<evidence type="ECO:0000313" key="2">
    <source>
        <dbReference type="Proteomes" id="UP000267096"/>
    </source>
</evidence>
<dbReference type="AlphaFoldDB" id="A0A0M3KKC3"/>
<dbReference type="WBParaSite" id="ASIM_0002145201-mRNA-1">
    <property type="protein sequence ID" value="ASIM_0002145201-mRNA-1"/>
    <property type="gene ID" value="ASIM_0002145201"/>
</dbReference>
<accession>A0A0M3KKC3</accession>
<evidence type="ECO:0000313" key="3">
    <source>
        <dbReference type="WBParaSite" id="ASIM_0002145201-mRNA-1"/>
    </source>
</evidence>
<name>A0A0M3KKC3_ANISI</name>
<protein>
    <submittedName>
        <fullName evidence="3">Transposase</fullName>
    </submittedName>
</protein>
<evidence type="ECO:0000313" key="1">
    <source>
        <dbReference type="EMBL" id="VDK79920.1"/>
    </source>
</evidence>
<organism evidence="3">
    <name type="scientific">Anisakis simplex</name>
    <name type="common">Herring worm</name>
    <dbReference type="NCBI Taxonomy" id="6269"/>
    <lineage>
        <taxon>Eukaryota</taxon>
        <taxon>Metazoa</taxon>
        <taxon>Ecdysozoa</taxon>
        <taxon>Nematoda</taxon>
        <taxon>Chromadorea</taxon>
        <taxon>Rhabditida</taxon>
        <taxon>Spirurina</taxon>
        <taxon>Ascaridomorpha</taxon>
        <taxon>Ascaridoidea</taxon>
        <taxon>Anisakidae</taxon>
        <taxon>Anisakis</taxon>
        <taxon>Anisakis simplex complex</taxon>
    </lineage>
</organism>
<sequence length="146" mass="16566">MRKLNDRTKRAVEQLFPRERQECAKTCIHALANFEEGLKQNSIGLQEKDENFVAFKLLLLALGYKFALMIRKTNNSKKTAFVEDYGAIENTRGRILRFLYTESSGTIASMDFRTGVDTVSRRTSLGVKTGVFQPFKDATALDSMKT</sequence>
<gene>
    <name evidence="1" type="ORF">ASIM_LOCUS20821</name>
</gene>
<proteinExistence type="predicted"/>
<dbReference type="Proteomes" id="UP000267096">
    <property type="component" value="Unassembled WGS sequence"/>
</dbReference>
<keyword evidence="2" id="KW-1185">Reference proteome</keyword>
<reference evidence="1 2" key="2">
    <citation type="submission" date="2018-11" db="EMBL/GenBank/DDBJ databases">
        <authorList>
            <consortium name="Pathogen Informatics"/>
        </authorList>
    </citation>
    <scope>NUCLEOTIDE SEQUENCE [LARGE SCALE GENOMIC DNA]</scope>
</reference>
<dbReference type="EMBL" id="UYRR01040819">
    <property type="protein sequence ID" value="VDK79920.1"/>
    <property type="molecule type" value="Genomic_DNA"/>
</dbReference>
<reference evidence="3" key="1">
    <citation type="submission" date="2017-02" db="UniProtKB">
        <authorList>
            <consortium name="WormBaseParasite"/>
        </authorList>
    </citation>
    <scope>IDENTIFICATION</scope>
</reference>